<sequence>MHSISVSLIRNLQESRRKAISYKAIAKEFNLSPATVLKYCRKVELKGSGKRILEINEQVNREKFAEVYAKVKKIRKPLFSKKFSNLLGHLFFDGSVNFTLGRYDLTYTNASQKLVHTFNKNMIESFDLKSGKISKISGVNFDWFVCHHYSKSVCEFLSELSESFSTSDGIGVPTQILEGDNGIKAAFLGAFWDDEGSISDSGKLEGSLVSKEMIVGLSKLHFDLGIENKVYTNKKKGDFTVHINKNEVNYLLFQEKIGFSDSLVVHGKNSGNLKKNVLREKIRGYRNHLKLSQTNYLRL</sequence>
<feature type="domain" description="DOD-type homing endonuclease" evidence="1">
    <location>
        <begin position="86"/>
        <end position="226"/>
    </location>
</feature>
<dbReference type="InterPro" id="IPR004042">
    <property type="entry name" value="Intein_endonuc_central"/>
</dbReference>
<dbReference type="EMBL" id="NZBD01000015">
    <property type="protein sequence ID" value="MAG18277.1"/>
    <property type="molecule type" value="Genomic_DNA"/>
</dbReference>
<dbReference type="InterPro" id="IPR027434">
    <property type="entry name" value="Homing_endonucl"/>
</dbReference>
<dbReference type="SUPFAM" id="SSF55608">
    <property type="entry name" value="Homing endonucleases"/>
    <property type="match status" value="1"/>
</dbReference>
<evidence type="ECO:0000259" key="1">
    <source>
        <dbReference type="PROSITE" id="PS50819"/>
    </source>
</evidence>
<dbReference type="Gene3D" id="3.10.28.10">
    <property type="entry name" value="Homing endonucleases"/>
    <property type="match status" value="1"/>
</dbReference>
<dbReference type="InterPro" id="IPR004860">
    <property type="entry name" value="LAGLIDADG_dom"/>
</dbReference>
<reference evidence="3" key="1">
    <citation type="submission" date="2017-09" db="EMBL/GenBank/DDBJ databases">
        <title>The Reconstruction of 2,631 Draft Metagenome-Assembled Genomes from the Global Oceans.</title>
        <authorList>
            <person name="Tully B.J."/>
            <person name="Graham E.D."/>
            <person name="Heidelberg J.F."/>
        </authorList>
    </citation>
    <scope>NUCLEOTIDE SEQUENCE [LARGE SCALE GENOMIC DNA]</scope>
</reference>
<dbReference type="Pfam" id="PF14528">
    <property type="entry name" value="LAGLIDADG_3"/>
    <property type="match status" value="1"/>
</dbReference>
<dbReference type="AlphaFoldDB" id="A0A2D6LQ12"/>
<dbReference type="Proteomes" id="UP000226712">
    <property type="component" value="Unassembled WGS sequence"/>
</dbReference>
<protein>
    <recommendedName>
        <fullName evidence="1">DOD-type homing endonuclease domain-containing protein</fullName>
    </recommendedName>
</protein>
<evidence type="ECO:0000313" key="2">
    <source>
        <dbReference type="EMBL" id="MAG18277.1"/>
    </source>
</evidence>
<dbReference type="PROSITE" id="PS50819">
    <property type="entry name" value="INTEIN_ENDONUCLEASE"/>
    <property type="match status" value="1"/>
</dbReference>
<name>A0A2D6LQ12_9ARCH</name>
<proteinExistence type="predicted"/>
<organism evidence="2 3">
    <name type="scientific">Candidatus Iainarchaeum sp</name>
    <dbReference type="NCBI Taxonomy" id="3101447"/>
    <lineage>
        <taxon>Archaea</taxon>
        <taxon>Candidatus Iainarchaeota</taxon>
        <taxon>Candidatus Iainarchaeia</taxon>
        <taxon>Candidatus Iainarchaeales</taxon>
        <taxon>Candidatus Iainarchaeaceae</taxon>
        <taxon>Candidatus Iainarchaeum</taxon>
    </lineage>
</organism>
<comment type="caution">
    <text evidence="2">The sequence shown here is derived from an EMBL/GenBank/DDBJ whole genome shotgun (WGS) entry which is preliminary data.</text>
</comment>
<gene>
    <name evidence="2" type="ORF">CL944_02280</name>
</gene>
<evidence type="ECO:0000313" key="3">
    <source>
        <dbReference type="Proteomes" id="UP000226712"/>
    </source>
</evidence>
<accession>A0A2D6LQ12</accession>
<dbReference type="GO" id="GO:0004519">
    <property type="term" value="F:endonuclease activity"/>
    <property type="evidence" value="ECO:0007669"/>
    <property type="project" value="InterPro"/>
</dbReference>